<evidence type="ECO:0000256" key="1">
    <source>
        <dbReference type="SAM" id="MobiDB-lite"/>
    </source>
</evidence>
<comment type="caution">
    <text evidence="3">The sequence shown here is derived from an EMBL/GenBank/DDBJ whole genome shotgun (WGS) entry which is preliminary data.</text>
</comment>
<evidence type="ECO:0000313" key="3">
    <source>
        <dbReference type="EMBL" id="KAJ3055051.1"/>
    </source>
</evidence>
<dbReference type="PANTHER" id="PTHR16161">
    <property type="entry name" value="TRANSCRIPTIONAL PROTEIN SWT1"/>
    <property type="match status" value="1"/>
</dbReference>
<dbReference type="InterPro" id="IPR002716">
    <property type="entry name" value="PIN_dom"/>
</dbReference>
<organism evidence="3 4">
    <name type="scientific">Rhizophlyctis rosea</name>
    <dbReference type="NCBI Taxonomy" id="64517"/>
    <lineage>
        <taxon>Eukaryota</taxon>
        <taxon>Fungi</taxon>
        <taxon>Fungi incertae sedis</taxon>
        <taxon>Chytridiomycota</taxon>
        <taxon>Chytridiomycota incertae sedis</taxon>
        <taxon>Chytridiomycetes</taxon>
        <taxon>Rhizophlyctidales</taxon>
        <taxon>Rhizophlyctidaceae</taxon>
        <taxon>Rhizophlyctis</taxon>
    </lineage>
</organism>
<dbReference type="Pfam" id="PF13638">
    <property type="entry name" value="PIN_4"/>
    <property type="match status" value="1"/>
</dbReference>
<dbReference type="EMBL" id="JADGJD010000098">
    <property type="protein sequence ID" value="KAJ3055051.1"/>
    <property type="molecule type" value="Genomic_DNA"/>
</dbReference>
<sequence length="328" mass="36484">MRGSEPDLSICAKQAIAFLHKYLLTDHPGIRGQRVDQYLPGTNLSQVTNDDKILECCRFAQANLTENVLMLSNDKNLCVKAHIHGVGTVSQYKGSPEALVGEIGQQFGLPNMKIVPYHPIPKRNRPQPVSNGHGHEPVAAPVGLISDDDVLMGDADEVKRDHSDKEFDSDGMDVDEQGNPIYPVRAPPYQDPSDPMEVVCNGLVDMLLGCMPPSLTTLLRRNLGRLAPEPPKRWSIQLIADTLHDNRHTAFHKVLSDRFFSEDLPFLKRTAKDLDRGKERNRVLVTKGELLKLMDIGVRLVDCCSGAGFPDDRDRALRLLRGMKETLA</sequence>
<reference evidence="3" key="1">
    <citation type="submission" date="2020-05" db="EMBL/GenBank/DDBJ databases">
        <title>Phylogenomic resolution of chytrid fungi.</title>
        <authorList>
            <person name="Stajich J.E."/>
            <person name="Amses K."/>
            <person name="Simmons R."/>
            <person name="Seto K."/>
            <person name="Myers J."/>
            <person name="Bonds A."/>
            <person name="Quandt C.A."/>
            <person name="Barry K."/>
            <person name="Liu P."/>
            <person name="Grigoriev I."/>
            <person name="Longcore J.E."/>
            <person name="James T.Y."/>
        </authorList>
    </citation>
    <scope>NUCLEOTIDE SEQUENCE</scope>
    <source>
        <strain evidence="3">JEL0318</strain>
    </source>
</reference>
<dbReference type="InterPro" id="IPR052626">
    <property type="entry name" value="SWT1_Regulator"/>
</dbReference>
<evidence type="ECO:0000313" key="4">
    <source>
        <dbReference type="Proteomes" id="UP001212841"/>
    </source>
</evidence>
<dbReference type="Proteomes" id="UP001212841">
    <property type="component" value="Unassembled WGS sequence"/>
</dbReference>
<evidence type="ECO:0000259" key="2">
    <source>
        <dbReference type="Pfam" id="PF13638"/>
    </source>
</evidence>
<gene>
    <name evidence="3" type="ORF">HK097_011614</name>
</gene>
<protein>
    <recommendedName>
        <fullName evidence="2">PIN domain-containing protein</fullName>
    </recommendedName>
</protein>
<dbReference type="AlphaFoldDB" id="A0AAD5SHJ1"/>
<proteinExistence type="predicted"/>
<keyword evidence="4" id="KW-1185">Reference proteome</keyword>
<accession>A0AAD5SHJ1</accession>
<dbReference type="PANTHER" id="PTHR16161:SF0">
    <property type="entry name" value="TRANSCRIPTIONAL PROTEIN SWT1"/>
    <property type="match status" value="1"/>
</dbReference>
<feature type="region of interest" description="Disordered" evidence="1">
    <location>
        <begin position="160"/>
        <end position="179"/>
    </location>
</feature>
<name>A0AAD5SHJ1_9FUNG</name>
<dbReference type="GO" id="GO:0005634">
    <property type="term" value="C:nucleus"/>
    <property type="evidence" value="ECO:0007669"/>
    <property type="project" value="TreeGrafter"/>
</dbReference>
<dbReference type="Gene3D" id="3.40.50.1010">
    <property type="entry name" value="5'-nuclease"/>
    <property type="match status" value="1"/>
</dbReference>
<feature type="domain" description="PIN" evidence="2">
    <location>
        <begin position="7"/>
        <end position="90"/>
    </location>
</feature>